<protein>
    <recommendedName>
        <fullName evidence="3 12">Flagellar biosynthetic protein FlhB</fullName>
    </recommendedName>
</protein>
<dbReference type="Proteomes" id="UP001222800">
    <property type="component" value="Chromosome"/>
</dbReference>
<evidence type="ECO:0000256" key="1">
    <source>
        <dbReference type="ARBA" id="ARBA00004651"/>
    </source>
</evidence>
<organism evidence="13 14">
    <name type="scientific">Tepidibacter hydrothermalis</name>
    <dbReference type="NCBI Taxonomy" id="3036126"/>
    <lineage>
        <taxon>Bacteria</taxon>
        <taxon>Bacillati</taxon>
        <taxon>Bacillota</taxon>
        <taxon>Clostridia</taxon>
        <taxon>Peptostreptococcales</taxon>
        <taxon>Peptostreptococcaceae</taxon>
        <taxon>Tepidibacter</taxon>
    </lineage>
</organism>
<evidence type="ECO:0000256" key="10">
    <source>
        <dbReference type="ARBA" id="ARBA00023136"/>
    </source>
</evidence>
<proteinExistence type="inferred from homology"/>
<dbReference type="PRINTS" id="PR00950">
    <property type="entry name" value="TYPE3IMSPROT"/>
</dbReference>
<keyword evidence="6 12" id="KW-0812">Transmembrane</keyword>
<feature type="transmembrane region" description="Helical" evidence="12">
    <location>
        <begin position="149"/>
        <end position="171"/>
    </location>
</feature>
<accession>A0ABY8EFG9</accession>
<dbReference type="PANTHER" id="PTHR30531:SF12">
    <property type="entry name" value="FLAGELLAR BIOSYNTHETIC PROTEIN FLHB"/>
    <property type="match status" value="1"/>
</dbReference>
<dbReference type="EMBL" id="CP120733">
    <property type="protein sequence ID" value="WFD11692.1"/>
    <property type="molecule type" value="Genomic_DNA"/>
</dbReference>
<keyword evidence="11 12" id="KW-1006">Bacterial flagellum protein export</keyword>
<evidence type="ECO:0000256" key="8">
    <source>
        <dbReference type="ARBA" id="ARBA00022927"/>
    </source>
</evidence>
<keyword evidence="13" id="KW-0969">Cilium</keyword>
<comment type="similarity">
    <text evidence="2 12">Belongs to the type III secretion exporter family.</text>
</comment>
<evidence type="ECO:0000256" key="4">
    <source>
        <dbReference type="ARBA" id="ARBA00022448"/>
    </source>
</evidence>
<reference evidence="13 14" key="1">
    <citation type="submission" date="2023-03" db="EMBL/GenBank/DDBJ databases">
        <title>Complete genome sequence of Tepidibacter sp. SWIR-1, isolated from a deep-sea hydrothermal vent.</title>
        <authorList>
            <person name="Li X."/>
        </authorList>
    </citation>
    <scope>NUCLEOTIDE SEQUENCE [LARGE SCALE GENOMIC DNA]</scope>
    <source>
        <strain evidence="13 14">SWIR-1</strain>
    </source>
</reference>
<dbReference type="InterPro" id="IPR006135">
    <property type="entry name" value="T3SS_substrate_exporter"/>
</dbReference>
<keyword evidence="7 12" id="KW-1005">Bacterial flagellum biogenesis</keyword>
<dbReference type="InterPro" id="IPR006136">
    <property type="entry name" value="FlhB"/>
</dbReference>
<evidence type="ECO:0000256" key="9">
    <source>
        <dbReference type="ARBA" id="ARBA00022989"/>
    </source>
</evidence>
<evidence type="ECO:0000256" key="6">
    <source>
        <dbReference type="ARBA" id="ARBA00022692"/>
    </source>
</evidence>
<dbReference type="RefSeq" id="WP_277733819.1">
    <property type="nucleotide sequence ID" value="NZ_CP120733.1"/>
</dbReference>
<dbReference type="InterPro" id="IPR029025">
    <property type="entry name" value="T3SS_substrate_exporter_C"/>
</dbReference>
<dbReference type="SUPFAM" id="SSF160544">
    <property type="entry name" value="EscU C-terminal domain-like"/>
    <property type="match status" value="1"/>
</dbReference>
<comment type="function">
    <text evidence="12">Required for formation of the rod structure in the basal body of the flagellar apparatus. Together with FliI and FliH, may constitute the export apparatus of flagellin.</text>
</comment>
<dbReference type="NCBIfam" id="TIGR00328">
    <property type="entry name" value="flhB"/>
    <property type="match status" value="1"/>
</dbReference>
<keyword evidence="13" id="KW-0282">Flagellum</keyword>
<evidence type="ECO:0000256" key="12">
    <source>
        <dbReference type="RuleBase" id="RU364091"/>
    </source>
</evidence>
<keyword evidence="10 12" id="KW-0472">Membrane</keyword>
<comment type="caution">
    <text evidence="12">Lacks conserved residue(s) required for the propagation of feature annotation.</text>
</comment>
<dbReference type="Pfam" id="PF01312">
    <property type="entry name" value="Bac_export_2"/>
    <property type="match status" value="1"/>
</dbReference>
<sequence>MSYIHINLQLFSGEKSEEATPKKKQDARKKGQVVQSKEITSALTLLFSLLSLKYLGKYIISNFYDSILFFKNNFFNAEFNNTLIGYKLLMYIFYFALKIGFVIVLINAIVAIISSKAQVGNLFTTENLKFKFDKLNPIEGFKRMLSIKALFEFGKSSFKILILTVIAYNYMKKNIVYILKSINLNKFQISYNLLDLTLSLGIKLSLYLLVLSAFDYLYQLYEHNKNLKMSKQEIKEEYKQSEGDPQIKSKIKEKQRQSAMKRMMQDVPKADVIITNPTHFAVAIRYDENESDAPYVVAKGKNMVALKIKEKGRENDIPIIENKPLARQLYATANIGDAIPHELYEAIAEILAYVYSLKNVTR</sequence>
<comment type="subcellular location">
    <subcellularLocation>
        <location evidence="1">Cell membrane</location>
        <topology evidence="1">Multi-pass membrane protein</topology>
    </subcellularLocation>
</comment>
<keyword evidence="5 12" id="KW-1003">Cell membrane</keyword>
<evidence type="ECO:0000256" key="11">
    <source>
        <dbReference type="ARBA" id="ARBA00023225"/>
    </source>
</evidence>
<evidence type="ECO:0000256" key="3">
    <source>
        <dbReference type="ARBA" id="ARBA00021622"/>
    </source>
</evidence>
<feature type="transmembrane region" description="Helical" evidence="12">
    <location>
        <begin position="200"/>
        <end position="221"/>
    </location>
</feature>
<dbReference type="PANTHER" id="PTHR30531">
    <property type="entry name" value="FLAGELLAR BIOSYNTHETIC PROTEIN FLHB"/>
    <property type="match status" value="1"/>
</dbReference>
<keyword evidence="4 12" id="KW-0813">Transport</keyword>
<evidence type="ECO:0000256" key="2">
    <source>
        <dbReference type="ARBA" id="ARBA00010690"/>
    </source>
</evidence>
<dbReference type="Gene3D" id="3.40.1690.10">
    <property type="entry name" value="secretion proteins EscU"/>
    <property type="match status" value="1"/>
</dbReference>
<keyword evidence="14" id="KW-1185">Reference proteome</keyword>
<keyword evidence="13" id="KW-0966">Cell projection</keyword>
<name>A0ABY8EFG9_9FIRM</name>
<evidence type="ECO:0000256" key="7">
    <source>
        <dbReference type="ARBA" id="ARBA00022795"/>
    </source>
</evidence>
<evidence type="ECO:0000313" key="14">
    <source>
        <dbReference type="Proteomes" id="UP001222800"/>
    </source>
</evidence>
<evidence type="ECO:0000256" key="5">
    <source>
        <dbReference type="ARBA" id="ARBA00022475"/>
    </source>
</evidence>
<evidence type="ECO:0000313" key="13">
    <source>
        <dbReference type="EMBL" id="WFD11692.1"/>
    </source>
</evidence>
<keyword evidence="8 12" id="KW-0653">Protein transport</keyword>
<gene>
    <name evidence="12 13" type="primary">flhB</name>
    <name evidence="13" type="ORF">P4S50_06350</name>
</gene>
<keyword evidence="9 12" id="KW-1133">Transmembrane helix</keyword>
<feature type="transmembrane region" description="Helical" evidence="12">
    <location>
        <begin position="88"/>
        <end position="113"/>
    </location>
</feature>
<dbReference type="Gene3D" id="6.10.250.2080">
    <property type="match status" value="1"/>
</dbReference>